<evidence type="ECO:0000256" key="4">
    <source>
        <dbReference type="ARBA" id="ARBA00022695"/>
    </source>
</evidence>
<keyword evidence="7" id="KW-0693">Viral RNA replication</keyword>
<evidence type="ECO:0000256" key="1">
    <source>
        <dbReference type="ARBA" id="ARBA00010455"/>
    </source>
</evidence>
<comment type="similarity">
    <text evidence="1">Belongs to the totiviridae RNA-directed RNA polymerase family.</text>
</comment>
<dbReference type="Pfam" id="PF02123">
    <property type="entry name" value="RdRP_4"/>
    <property type="match status" value="1"/>
</dbReference>
<evidence type="ECO:0000256" key="5">
    <source>
        <dbReference type="ARBA" id="ARBA00022741"/>
    </source>
</evidence>
<organism evidence="8">
    <name type="scientific">Conidiobolus lamprauges totivirus 2</name>
    <dbReference type="NCBI Taxonomy" id="2980981"/>
    <lineage>
        <taxon>Viruses</taxon>
        <taxon>Riboviria</taxon>
        <taxon>Orthornavirae</taxon>
        <taxon>Duplornaviricota</taxon>
        <taxon>Chrymotiviricetes</taxon>
        <taxon>Ghabrivirales</taxon>
        <taxon>Alphatotivirineae</taxon>
        <taxon>Orthototiviridae</taxon>
        <taxon>Totivirus</taxon>
    </lineage>
</organism>
<protein>
    <recommendedName>
        <fullName evidence="7">RNA-directed RNA polymerase</fullName>
        <ecNumber evidence="7">2.7.7.48</ecNumber>
    </recommendedName>
</protein>
<dbReference type="InterPro" id="IPR043502">
    <property type="entry name" value="DNA/RNA_pol_sf"/>
</dbReference>
<keyword evidence="3 7" id="KW-0808">Transferase</keyword>
<dbReference type="InterPro" id="IPR001795">
    <property type="entry name" value="RNA-dir_pol_luteovirus"/>
</dbReference>
<evidence type="ECO:0000256" key="3">
    <source>
        <dbReference type="ARBA" id="ARBA00022679"/>
    </source>
</evidence>
<keyword evidence="4 7" id="KW-0548">Nucleotidyltransferase</keyword>
<dbReference type="GO" id="GO:0003723">
    <property type="term" value="F:RNA binding"/>
    <property type="evidence" value="ECO:0007669"/>
    <property type="project" value="InterPro"/>
</dbReference>
<dbReference type="EC" id="2.7.7.48" evidence="7"/>
<sequence length="847" mass="96573">MADGHGSCPGRSVYWAKRGGNCVSYSTTCTSRIRRIDVALPLIINERGEWVDKVDHDTYIGVEVVNHLEHDNYLNLEKDSYNRVMLSYYKYRGVIMPGIWIKIEDLYAFYVKFDMITRLHTSAYQLVGGIMSGTCRAHYGAQWYDCLEKELDIKAQQVSVKKGQYKREKISSEHHTLMRPEEVLADLVQDCKIISNGTKIEEVTFEVTNEREHVAATLVNNKLGIETEVTIATMLLYIAVAPAWAVRLLYYLLAKATDVNELKTFLKYEGLVAKQLQHAGRHDLNVVFELSVLWNRLDMEVDWEKEKLNRTSELNTVNLTKGTVYNRAKRIFTQAMVAGAVPKYQTWEKYYKMRWALLPTGSFVSQYQEDRDIKKTIPARLANKTTIMATIPKLEYGYFSERKPQIYASTSIKYEWGKVRALYGCDITSSILTDFCMSNAEECLPGYFPVGNNANEQYVKTAFKALEGIPVCYDYDDFNSQHSIQSMTEVIDAWRDIYANYLSQEQNAALQWVKESLYNMTVNNSITSDKYEAKGTLFSGWRLTSFMNSVLNRVYLEEAGLEKLLTYSLHNGDDVFGVSDKMTNILTLIQQAEALGIRAQVTKMSIGTIGEFLRVDNLSKDPTGAQYLTRSCSTAVHSRIESEAVQTLRSSLDATRDRMLALENRGGDPIVVNKIFKRITTRLESIFEAEPGTAFIYYNTHPVQGGCNPNAEVRDIKLVEEVVLEPDNQTLNLAARMTAGSRDYIDALCAAYDIKWLPDKENLAYNMNLRLLSQRRISMKIVNENRGDVKMYKALFKSHKAGRVIANLSKARLLRDLSITFYDAPSRGLIAYLQKVKDPFQFLSTVL</sequence>
<evidence type="ECO:0000313" key="8">
    <source>
        <dbReference type="EMBL" id="UXL82825.1"/>
    </source>
</evidence>
<dbReference type="GO" id="GO:0000166">
    <property type="term" value="F:nucleotide binding"/>
    <property type="evidence" value="ECO:0007669"/>
    <property type="project" value="UniProtKB-KW"/>
</dbReference>
<name>A0A977R5I9_9VIRU</name>
<keyword evidence="5 7" id="KW-0547">Nucleotide-binding</keyword>
<keyword evidence="2 7" id="KW-0696">RNA-directed RNA polymerase</keyword>
<dbReference type="SUPFAM" id="SSF56672">
    <property type="entry name" value="DNA/RNA polymerases"/>
    <property type="match status" value="1"/>
</dbReference>
<reference evidence="8" key="1">
    <citation type="submission" date="2021-06" db="EMBL/GenBank/DDBJ databases">
        <authorList>
            <person name="Shi N."/>
            <person name="Huang B."/>
        </authorList>
    </citation>
    <scope>NUCLEOTIDE SEQUENCE</scope>
    <source>
        <strain evidence="8">NSBH11</strain>
    </source>
</reference>
<evidence type="ECO:0000256" key="6">
    <source>
        <dbReference type="ARBA" id="ARBA00048744"/>
    </source>
</evidence>
<evidence type="ECO:0000256" key="2">
    <source>
        <dbReference type="ARBA" id="ARBA00022484"/>
    </source>
</evidence>
<evidence type="ECO:0000256" key="7">
    <source>
        <dbReference type="RuleBase" id="RU364050"/>
    </source>
</evidence>
<proteinExistence type="inferred from homology"/>
<dbReference type="GO" id="GO:0003968">
    <property type="term" value="F:RNA-directed RNA polymerase activity"/>
    <property type="evidence" value="ECO:0007669"/>
    <property type="project" value="UniProtKB-KW"/>
</dbReference>
<dbReference type="GO" id="GO:0006351">
    <property type="term" value="P:DNA-templated transcription"/>
    <property type="evidence" value="ECO:0007669"/>
    <property type="project" value="InterPro"/>
</dbReference>
<comment type="catalytic activity">
    <reaction evidence="6 7">
        <text>RNA(n) + a ribonucleoside 5'-triphosphate = RNA(n+1) + diphosphate</text>
        <dbReference type="Rhea" id="RHEA:21248"/>
        <dbReference type="Rhea" id="RHEA-COMP:14527"/>
        <dbReference type="Rhea" id="RHEA-COMP:17342"/>
        <dbReference type="ChEBI" id="CHEBI:33019"/>
        <dbReference type="ChEBI" id="CHEBI:61557"/>
        <dbReference type="ChEBI" id="CHEBI:140395"/>
        <dbReference type="EC" id="2.7.7.48"/>
    </reaction>
</comment>
<accession>A0A977R5I9</accession>
<dbReference type="EMBL" id="MZ600515">
    <property type="protein sequence ID" value="UXL82825.1"/>
    <property type="molecule type" value="Genomic_RNA"/>
</dbReference>